<dbReference type="GO" id="GO:0032259">
    <property type="term" value="P:methylation"/>
    <property type="evidence" value="ECO:0007669"/>
    <property type="project" value="UniProtKB-KW"/>
</dbReference>
<evidence type="ECO:0000313" key="2">
    <source>
        <dbReference type="Proteomes" id="UP001216253"/>
    </source>
</evidence>
<reference evidence="1 2" key="1">
    <citation type="submission" date="2023-03" db="EMBL/GenBank/DDBJ databases">
        <title>NovoSphingobium album sp. nov. isolated from polycyclic aromatic hydrocarbons- and heavy-metal polluted soil.</title>
        <authorList>
            <person name="Liu Z."/>
            <person name="Wang K."/>
        </authorList>
    </citation>
    <scope>NUCLEOTIDE SEQUENCE [LARGE SCALE GENOMIC DNA]</scope>
    <source>
        <strain evidence="1 2">H3SJ31-1</strain>
    </source>
</reference>
<sequence>MSESEFSMTQPAGALGTIFGCVSAHWPEHASFLQKSLAGRENGVVAVSECLGAAIVALASTIEGGLDKLASDYRFLCEEIVMPEEIHFRRFGSYRLTSFADAQRECYANDPFMERYMNGLLLSNVLWANHANAFAYYVTRYLPRLPMGAHHLEIGPGHGLFLHFAAAKGKLGRIAGWDVSPTSIAKTRHALDTLGTGREIELIEQDLFAACSPRSQDRFDSIVMSEILEHLEDPAQALRCASRWLKPGGLLWINVPANSPAPDHIYLFESLDHAQRIAEEAGLEVVDARAFPMSGVTIERAVKHRLSVSCSLLTRAPA</sequence>
<dbReference type="InterPro" id="IPR029063">
    <property type="entry name" value="SAM-dependent_MTases_sf"/>
</dbReference>
<dbReference type="Gene3D" id="3.40.50.150">
    <property type="entry name" value="Vaccinia Virus protein VP39"/>
    <property type="match status" value="1"/>
</dbReference>
<dbReference type="Pfam" id="PF13489">
    <property type="entry name" value="Methyltransf_23"/>
    <property type="match status" value="1"/>
</dbReference>
<keyword evidence="1" id="KW-0489">Methyltransferase</keyword>
<gene>
    <name evidence="1" type="ORF">PYV00_10810</name>
</gene>
<comment type="caution">
    <text evidence="1">The sequence shown here is derived from an EMBL/GenBank/DDBJ whole genome shotgun (WGS) entry which is preliminary data.</text>
</comment>
<name>A0ABT5WQ76_9SPHN</name>
<dbReference type="PANTHER" id="PTHR43861">
    <property type="entry name" value="TRANS-ACONITATE 2-METHYLTRANSFERASE-RELATED"/>
    <property type="match status" value="1"/>
</dbReference>
<dbReference type="Proteomes" id="UP001216253">
    <property type="component" value="Unassembled WGS sequence"/>
</dbReference>
<dbReference type="GO" id="GO:0008168">
    <property type="term" value="F:methyltransferase activity"/>
    <property type="evidence" value="ECO:0007669"/>
    <property type="project" value="UniProtKB-KW"/>
</dbReference>
<protein>
    <submittedName>
        <fullName evidence="1">Class I SAM-dependent methyltransferase</fullName>
    </submittedName>
</protein>
<dbReference type="CDD" id="cd02440">
    <property type="entry name" value="AdoMet_MTases"/>
    <property type="match status" value="1"/>
</dbReference>
<dbReference type="EMBL" id="JARESE010000030">
    <property type="protein sequence ID" value="MDE8652205.1"/>
    <property type="molecule type" value="Genomic_DNA"/>
</dbReference>
<accession>A0ABT5WQ76</accession>
<proteinExistence type="predicted"/>
<keyword evidence="1" id="KW-0808">Transferase</keyword>
<dbReference type="SUPFAM" id="SSF53335">
    <property type="entry name" value="S-adenosyl-L-methionine-dependent methyltransferases"/>
    <property type="match status" value="1"/>
</dbReference>
<keyword evidence="2" id="KW-1185">Reference proteome</keyword>
<organism evidence="1 2">
    <name type="scientific">Novosphingobium album</name>
    <name type="common">ex Liu et al. 2023</name>
    <dbReference type="NCBI Taxonomy" id="3031130"/>
    <lineage>
        <taxon>Bacteria</taxon>
        <taxon>Pseudomonadati</taxon>
        <taxon>Pseudomonadota</taxon>
        <taxon>Alphaproteobacteria</taxon>
        <taxon>Sphingomonadales</taxon>
        <taxon>Sphingomonadaceae</taxon>
        <taxon>Novosphingobium</taxon>
    </lineage>
</organism>
<dbReference type="RefSeq" id="WP_275228291.1">
    <property type="nucleotide sequence ID" value="NZ_JARESE010000030.1"/>
</dbReference>
<evidence type="ECO:0000313" key="1">
    <source>
        <dbReference type="EMBL" id="MDE8652205.1"/>
    </source>
</evidence>